<keyword evidence="6" id="KW-1185">Reference proteome</keyword>
<dbReference type="CDD" id="cd06278">
    <property type="entry name" value="PBP1_LacI-like"/>
    <property type="match status" value="1"/>
</dbReference>
<dbReference type="RefSeq" id="WP_241915490.1">
    <property type="nucleotide sequence ID" value="NZ_CP093327.1"/>
</dbReference>
<evidence type="ECO:0000256" key="1">
    <source>
        <dbReference type="ARBA" id="ARBA00023015"/>
    </source>
</evidence>
<evidence type="ECO:0000313" key="6">
    <source>
        <dbReference type="Proteomes" id="UP000829069"/>
    </source>
</evidence>
<dbReference type="InterPro" id="IPR000843">
    <property type="entry name" value="HTH_LacI"/>
</dbReference>
<dbReference type="Gene3D" id="1.10.260.40">
    <property type="entry name" value="lambda repressor-like DNA-binding domains"/>
    <property type="match status" value="1"/>
</dbReference>
<dbReference type="PANTHER" id="PTHR30146:SF138">
    <property type="entry name" value="TRANSCRIPTIONAL REGULATORY PROTEIN"/>
    <property type="match status" value="1"/>
</dbReference>
<dbReference type="SUPFAM" id="SSF53822">
    <property type="entry name" value="Periplasmic binding protein-like I"/>
    <property type="match status" value="1"/>
</dbReference>
<organism evidence="5 6">
    <name type="scientific">Arthrobacter sulfonylureivorans</name>
    <dbReference type="NCBI Taxonomy" id="2486855"/>
    <lineage>
        <taxon>Bacteria</taxon>
        <taxon>Bacillati</taxon>
        <taxon>Actinomycetota</taxon>
        <taxon>Actinomycetes</taxon>
        <taxon>Micrococcales</taxon>
        <taxon>Micrococcaceae</taxon>
        <taxon>Arthrobacter</taxon>
    </lineage>
</organism>
<dbReference type="Proteomes" id="UP000829069">
    <property type="component" value="Plasmid p1"/>
</dbReference>
<sequence length="331" mass="35517">MLTGREIARLAGVSQATVSRVVQGSTRVSEENRRRVEEAMARFGYVPNAQARAMRTRRSGTIGVIAGEITNPWYPEMMYALAREIGLAGLRTNFWVSEGENSEQAAIEAIRSKLVDGLIFTTATRDSKALRTALDMGLPVVLVNRSLEGVTSDQVTGDNVGGGAAVATYFLAHGRTDVAVVGGGPGISTGRERRKGFVDAFAEAGIGIPLARAPETEFTHEAGLGAGRLLLADDPPHAIFCTTDIVAFGVIDAAKERGLRVPEDLWVAGYDDIPMSAWKVLDLTTVRQPIKQMAKVSLQTLLARIDNPDAAVEQKRFPTELILRGSTGVTN</sequence>
<dbReference type="SUPFAM" id="SSF47413">
    <property type="entry name" value="lambda repressor-like DNA-binding domains"/>
    <property type="match status" value="1"/>
</dbReference>
<dbReference type="Pfam" id="PF13377">
    <property type="entry name" value="Peripla_BP_3"/>
    <property type="match status" value="1"/>
</dbReference>
<dbReference type="InterPro" id="IPR028082">
    <property type="entry name" value="Peripla_BP_I"/>
</dbReference>
<dbReference type="CDD" id="cd01392">
    <property type="entry name" value="HTH_LacI"/>
    <property type="match status" value="1"/>
</dbReference>
<name>A0ABY3WHE6_9MICC</name>
<dbReference type="PANTHER" id="PTHR30146">
    <property type="entry name" value="LACI-RELATED TRANSCRIPTIONAL REPRESSOR"/>
    <property type="match status" value="1"/>
</dbReference>
<dbReference type="SMART" id="SM00354">
    <property type="entry name" value="HTH_LACI"/>
    <property type="match status" value="1"/>
</dbReference>
<dbReference type="InterPro" id="IPR046335">
    <property type="entry name" value="LacI/GalR-like_sensor"/>
</dbReference>
<evidence type="ECO:0000313" key="5">
    <source>
        <dbReference type="EMBL" id="UNK47791.1"/>
    </source>
</evidence>
<gene>
    <name evidence="5" type="ORF">MNQ99_18885</name>
</gene>
<evidence type="ECO:0000256" key="3">
    <source>
        <dbReference type="ARBA" id="ARBA00023163"/>
    </source>
</evidence>
<dbReference type="InterPro" id="IPR010982">
    <property type="entry name" value="Lambda_DNA-bd_dom_sf"/>
</dbReference>
<evidence type="ECO:0000259" key="4">
    <source>
        <dbReference type="PROSITE" id="PS50932"/>
    </source>
</evidence>
<reference evidence="5 6" key="1">
    <citation type="submission" date="2022-03" db="EMBL/GenBank/DDBJ databases">
        <title>Isotopic signatures of nitrous oxide derived from detoxification processes.</title>
        <authorList>
            <person name="Behrendt U."/>
            <person name="Buchen C."/>
            <person name="Well R."/>
            <person name="Ulrich A."/>
            <person name="Rohe L."/>
            <person name="Kolb S."/>
            <person name="Schloter M."/>
            <person name="Horn M.A."/>
            <person name="Augustin J."/>
        </authorList>
    </citation>
    <scope>NUCLEOTIDE SEQUENCE [LARGE SCALE GENOMIC DNA]</scope>
    <source>
        <strain evidence="5 6">S4-C24</strain>
        <plasmid evidence="5 6">p1</plasmid>
    </source>
</reference>
<keyword evidence="1" id="KW-0805">Transcription regulation</keyword>
<accession>A0ABY3WHE6</accession>
<keyword evidence="2" id="KW-0238">DNA-binding</keyword>
<evidence type="ECO:0000256" key="2">
    <source>
        <dbReference type="ARBA" id="ARBA00023125"/>
    </source>
</evidence>
<feature type="domain" description="HTH lacI-type" evidence="4">
    <location>
        <begin position="5"/>
        <end position="56"/>
    </location>
</feature>
<geneLocation type="plasmid" evidence="5 6">
    <name>p1</name>
</geneLocation>
<proteinExistence type="predicted"/>
<dbReference type="Pfam" id="PF00356">
    <property type="entry name" value="LacI"/>
    <property type="match status" value="1"/>
</dbReference>
<keyword evidence="5" id="KW-0614">Plasmid</keyword>
<dbReference type="PROSITE" id="PS50932">
    <property type="entry name" value="HTH_LACI_2"/>
    <property type="match status" value="1"/>
</dbReference>
<protein>
    <submittedName>
        <fullName evidence="5">LacI family transcriptional regulator</fullName>
    </submittedName>
</protein>
<dbReference type="EMBL" id="CP093327">
    <property type="protein sequence ID" value="UNK47791.1"/>
    <property type="molecule type" value="Genomic_DNA"/>
</dbReference>
<keyword evidence="3" id="KW-0804">Transcription</keyword>
<dbReference type="Gene3D" id="3.40.50.2300">
    <property type="match status" value="2"/>
</dbReference>